<evidence type="ECO:0000313" key="10">
    <source>
        <dbReference type="EMBL" id="CDZ23459.1"/>
    </source>
</evidence>
<accession>A0A078KQR5</accession>
<keyword evidence="11" id="KW-1185">Reference proteome</keyword>
<dbReference type="PANTHER" id="PTHR11727:SF7">
    <property type="entry name" value="DIMETHYLADENOSINE TRANSFERASE-RELATED"/>
    <property type="match status" value="1"/>
</dbReference>
<dbReference type="InterPro" id="IPR029063">
    <property type="entry name" value="SAM-dependent_MTases_sf"/>
</dbReference>
<feature type="binding site" evidence="7 8">
    <location>
        <position position="30"/>
    </location>
    <ligand>
        <name>S-adenosyl-L-methionine</name>
        <dbReference type="ChEBI" id="CHEBI:59789"/>
    </ligand>
</feature>
<evidence type="ECO:0000256" key="5">
    <source>
        <dbReference type="ARBA" id="ARBA00022691"/>
    </source>
</evidence>
<keyword evidence="4 7" id="KW-0808">Transferase</keyword>
<dbReference type="STRING" id="29343.CCDG5_0317"/>
<feature type="domain" description="Ribosomal RNA adenine methylase transferase N-terminal" evidence="9">
    <location>
        <begin position="35"/>
        <end position="210"/>
    </location>
</feature>
<dbReference type="Proteomes" id="UP000032431">
    <property type="component" value="Chromosome I"/>
</dbReference>
<name>A0A078KQR5_9FIRM</name>
<reference evidence="11" key="1">
    <citation type="submission" date="2014-07" db="EMBL/GenBank/DDBJ databases">
        <authorList>
            <person name="Wibberg D."/>
        </authorList>
    </citation>
    <scope>NUCLEOTIDE SEQUENCE [LARGE SCALE GENOMIC DNA]</scope>
    <source>
        <strain evidence="11">DG5</strain>
    </source>
</reference>
<dbReference type="PATRIC" id="fig|29343.3.peg.332"/>
<sequence>MYDLSNPTVIRELLSKHGAGLSKALGQNFLINPSVCPRMAQLSGASKDVCAIEIGPGIGVLTAELCKLAKKVVSIELDSRLIPILNETLSDFDNVKVINADVMKTDLEAIIKNDFGGCDTIVCANLPYYITSPVIMYLLESRLPVKSITVMVQKEAARRLCAEPGSSEAGAVSCAVSYYARPQILFNVSAGSFMPAPKVDSSVIRLEILKEPPVKTKDEALMFKIVRAAFLQRRKTLTNALSAGMSIPKETAVKAIEGAGLSPMIRGERLTLKDFAALADWLKENYFDN</sequence>
<dbReference type="SUPFAM" id="SSF53335">
    <property type="entry name" value="S-adenosyl-L-methionine-dependent methyltransferases"/>
    <property type="match status" value="1"/>
</dbReference>
<dbReference type="Pfam" id="PF00398">
    <property type="entry name" value="RrnaAD"/>
    <property type="match status" value="1"/>
</dbReference>
<keyword evidence="2 7" id="KW-0698">rRNA processing</keyword>
<feature type="binding site" evidence="7 8">
    <location>
        <position position="125"/>
    </location>
    <ligand>
        <name>S-adenosyl-L-methionine</name>
        <dbReference type="ChEBI" id="CHEBI:59789"/>
    </ligand>
</feature>
<dbReference type="SMART" id="SM00650">
    <property type="entry name" value="rADc"/>
    <property type="match status" value="1"/>
</dbReference>
<evidence type="ECO:0000259" key="9">
    <source>
        <dbReference type="SMART" id="SM00650"/>
    </source>
</evidence>
<dbReference type="GO" id="GO:0052908">
    <property type="term" value="F:16S rRNA (adenine(1518)-N(6)/adenine(1519)-N(6))-dimethyltransferase activity"/>
    <property type="evidence" value="ECO:0007669"/>
    <property type="project" value="UniProtKB-EC"/>
</dbReference>
<dbReference type="Gene3D" id="3.40.50.150">
    <property type="entry name" value="Vaccinia Virus protein VP39"/>
    <property type="match status" value="1"/>
</dbReference>
<dbReference type="GO" id="GO:0003723">
    <property type="term" value="F:RNA binding"/>
    <property type="evidence" value="ECO:0007669"/>
    <property type="project" value="UniProtKB-UniRule"/>
</dbReference>
<dbReference type="InterPro" id="IPR020598">
    <property type="entry name" value="rRNA_Ade_methylase_Trfase_N"/>
</dbReference>
<evidence type="ECO:0000256" key="3">
    <source>
        <dbReference type="ARBA" id="ARBA00022603"/>
    </source>
</evidence>
<dbReference type="InterPro" id="IPR023165">
    <property type="entry name" value="rRNA_Ade_diMease-like_C"/>
</dbReference>
<evidence type="ECO:0000313" key="11">
    <source>
        <dbReference type="Proteomes" id="UP000032431"/>
    </source>
</evidence>
<evidence type="ECO:0000256" key="6">
    <source>
        <dbReference type="ARBA" id="ARBA00022884"/>
    </source>
</evidence>
<dbReference type="HAMAP" id="MF_00607">
    <property type="entry name" value="16SrRNA_methyltr_A"/>
    <property type="match status" value="1"/>
</dbReference>
<dbReference type="PROSITE" id="PS01131">
    <property type="entry name" value="RRNA_A_DIMETH"/>
    <property type="match status" value="1"/>
</dbReference>
<evidence type="ECO:0000256" key="1">
    <source>
        <dbReference type="ARBA" id="ARBA00022490"/>
    </source>
</evidence>
<feature type="binding site" evidence="7 8">
    <location>
        <position position="101"/>
    </location>
    <ligand>
        <name>S-adenosyl-L-methionine</name>
        <dbReference type="ChEBI" id="CHEBI:59789"/>
    </ligand>
</feature>
<evidence type="ECO:0000256" key="8">
    <source>
        <dbReference type="PROSITE-ProRule" id="PRU01026"/>
    </source>
</evidence>
<gene>
    <name evidence="7 10" type="primary">rsmA</name>
    <name evidence="7" type="synonym">ksgA</name>
    <name evidence="10" type="ORF">CCDG5_0317</name>
</gene>
<comment type="function">
    <text evidence="7">Specifically dimethylates two adjacent adenosines (A1518 and A1519) in the loop of a conserved hairpin near the 3'-end of 16S rRNA in the 30S particle. May play a critical role in biogenesis of 30S subunits.</text>
</comment>
<protein>
    <recommendedName>
        <fullName evidence="7">Ribosomal RNA small subunit methyltransferase A</fullName>
        <ecNumber evidence="7">2.1.1.182</ecNumber>
    </recommendedName>
    <alternativeName>
        <fullName evidence="7">16S rRNA (adenine(1518)-N(6)/adenine(1519)-N(6))-dimethyltransferase</fullName>
    </alternativeName>
    <alternativeName>
        <fullName evidence="7">16S rRNA dimethyladenosine transferase</fullName>
    </alternativeName>
    <alternativeName>
        <fullName evidence="7">16S rRNA dimethylase</fullName>
    </alternativeName>
    <alternativeName>
        <fullName evidence="7">S-adenosylmethionine-6-N', N'-adenosyl(rRNA) dimethyltransferase</fullName>
    </alternativeName>
</protein>
<dbReference type="FunFam" id="3.40.50.150:FF:000023">
    <property type="entry name" value="Ribosomal RNA small subunit methyltransferase A"/>
    <property type="match status" value="1"/>
</dbReference>
<dbReference type="PROSITE" id="PS51689">
    <property type="entry name" value="SAM_RNA_A_N6_MT"/>
    <property type="match status" value="1"/>
</dbReference>
<dbReference type="EC" id="2.1.1.182" evidence="7"/>
<dbReference type="InterPro" id="IPR020596">
    <property type="entry name" value="rRNA_Ade_Mease_Trfase_CS"/>
</dbReference>
<dbReference type="OrthoDB" id="9814755at2"/>
<evidence type="ECO:0000256" key="4">
    <source>
        <dbReference type="ARBA" id="ARBA00022679"/>
    </source>
</evidence>
<keyword evidence="6 7" id="KW-0694">RNA-binding</keyword>
<comment type="subcellular location">
    <subcellularLocation>
        <location evidence="7">Cytoplasm</location>
    </subcellularLocation>
</comment>
<dbReference type="KEGG" id="ccel:CCDG5_0317"/>
<evidence type="ECO:0000256" key="2">
    <source>
        <dbReference type="ARBA" id="ARBA00022552"/>
    </source>
</evidence>
<dbReference type="InterPro" id="IPR011530">
    <property type="entry name" value="rRNA_adenine_dimethylase"/>
</dbReference>
<feature type="binding site" evidence="7 8">
    <location>
        <position position="55"/>
    </location>
    <ligand>
        <name>S-adenosyl-L-methionine</name>
        <dbReference type="ChEBI" id="CHEBI:59789"/>
    </ligand>
</feature>
<keyword evidence="5 7" id="KW-0949">S-adenosyl-L-methionine</keyword>
<dbReference type="GO" id="GO:0005829">
    <property type="term" value="C:cytosol"/>
    <property type="evidence" value="ECO:0007669"/>
    <property type="project" value="TreeGrafter"/>
</dbReference>
<evidence type="ECO:0000256" key="7">
    <source>
        <dbReference type="HAMAP-Rule" id="MF_00607"/>
    </source>
</evidence>
<keyword evidence="3 7" id="KW-0489">Methyltransferase</keyword>
<proteinExistence type="inferred from homology"/>
<keyword evidence="1 7" id="KW-0963">Cytoplasm</keyword>
<comment type="catalytic activity">
    <reaction evidence="7">
        <text>adenosine(1518)/adenosine(1519) in 16S rRNA + 4 S-adenosyl-L-methionine = N(6)-dimethyladenosine(1518)/N(6)-dimethyladenosine(1519) in 16S rRNA + 4 S-adenosyl-L-homocysteine + 4 H(+)</text>
        <dbReference type="Rhea" id="RHEA:19609"/>
        <dbReference type="Rhea" id="RHEA-COMP:10232"/>
        <dbReference type="Rhea" id="RHEA-COMP:10233"/>
        <dbReference type="ChEBI" id="CHEBI:15378"/>
        <dbReference type="ChEBI" id="CHEBI:57856"/>
        <dbReference type="ChEBI" id="CHEBI:59789"/>
        <dbReference type="ChEBI" id="CHEBI:74411"/>
        <dbReference type="ChEBI" id="CHEBI:74493"/>
        <dbReference type="EC" id="2.1.1.182"/>
    </reaction>
</comment>
<organism evidence="10 11">
    <name type="scientific">[Clostridium] cellulosi</name>
    <dbReference type="NCBI Taxonomy" id="29343"/>
    <lineage>
        <taxon>Bacteria</taxon>
        <taxon>Bacillati</taxon>
        <taxon>Bacillota</taxon>
        <taxon>Clostridia</taxon>
        <taxon>Eubacteriales</taxon>
        <taxon>Oscillospiraceae</taxon>
        <taxon>Oscillospiraceae incertae sedis</taxon>
    </lineage>
</organism>
<dbReference type="EMBL" id="LM995447">
    <property type="protein sequence ID" value="CDZ23459.1"/>
    <property type="molecule type" value="Genomic_DNA"/>
</dbReference>
<feature type="binding site" evidence="7 8">
    <location>
        <position position="76"/>
    </location>
    <ligand>
        <name>S-adenosyl-L-methionine</name>
        <dbReference type="ChEBI" id="CHEBI:59789"/>
    </ligand>
</feature>
<dbReference type="HOGENOM" id="CLU_041220_0_0_9"/>
<dbReference type="PANTHER" id="PTHR11727">
    <property type="entry name" value="DIMETHYLADENOSINE TRANSFERASE"/>
    <property type="match status" value="1"/>
</dbReference>
<dbReference type="InterPro" id="IPR001737">
    <property type="entry name" value="KsgA/Erm"/>
</dbReference>
<dbReference type="Gene3D" id="1.10.8.100">
    <property type="entry name" value="Ribosomal RNA adenine dimethylase-like, domain 2"/>
    <property type="match status" value="1"/>
</dbReference>
<dbReference type="NCBIfam" id="TIGR00755">
    <property type="entry name" value="ksgA"/>
    <property type="match status" value="1"/>
</dbReference>
<feature type="binding site" evidence="7 8">
    <location>
        <position position="28"/>
    </location>
    <ligand>
        <name>S-adenosyl-L-methionine</name>
        <dbReference type="ChEBI" id="CHEBI:59789"/>
    </ligand>
</feature>
<comment type="similarity">
    <text evidence="7">Belongs to the class I-like SAM-binding methyltransferase superfamily. rRNA adenine N(6)-methyltransferase family. RsmA subfamily.</text>
</comment>
<dbReference type="AlphaFoldDB" id="A0A078KQR5"/>